<gene>
    <name evidence="3" type="primary">pobA1</name>
    <name evidence="3" type="ordered locus">KSE_75180</name>
</gene>
<feature type="domain" description="FAD-binding" evidence="2">
    <location>
        <begin position="36"/>
        <end position="375"/>
    </location>
</feature>
<dbReference type="SUPFAM" id="SSF54373">
    <property type="entry name" value="FAD-linked reductases, C-terminal domain"/>
    <property type="match status" value="1"/>
</dbReference>
<dbReference type="PATRIC" id="fig|452652.3.peg.7564"/>
<dbReference type="GO" id="GO:0018659">
    <property type="term" value="F:4-hydroxybenzoate 3-monooxygenase activity"/>
    <property type="evidence" value="ECO:0007669"/>
    <property type="project" value="UniProtKB-EC"/>
</dbReference>
<dbReference type="GO" id="GO:0071949">
    <property type="term" value="F:FAD binding"/>
    <property type="evidence" value="ECO:0007669"/>
    <property type="project" value="InterPro"/>
</dbReference>
<dbReference type="InterPro" id="IPR036188">
    <property type="entry name" value="FAD/NAD-bd_sf"/>
</dbReference>
<dbReference type="PANTHER" id="PTHR43476:SF5">
    <property type="entry name" value="FAD-DEPENDENT MONOOXYGENASE"/>
    <property type="match status" value="1"/>
</dbReference>
<evidence type="ECO:0000259" key="2">
    <source>
        <dbReference type="Pfam" id="PF01494"/>
    </source>
</evidence>
<proteinExistence type="predicted"/>
<dbReference type="HOGENOM" id="CLU_057691_0_0_11"/>
<dbReference type="Pfam" id="PF01494">
    <property type="entry name" value="FAD_binding_3"/>
    <property type="match status" value="1"/>
</dbReference>
<evidence type="ECO:0000256" key="1">
    <source>
        <dbReference type="ARBA" id="ARBA00023002"/>
    </source>
</evidence>
<evidence type="ECO:0000313" key="4">
    <source>
        <dbReference type="Proteomes" id="UP000007076"/>
    </source>
</evidence>
<reference evidence="3 4" key="1">
    <citation type="journal article" date="2010" name="DNA Res.">
        <title>Genome sequence of Kitasatospora setae NBRC 14216T: an evolutionary snapshot of the family Streptomycetaceae.</title>
        <authorList>
            <person name="Ichikawa N."/>
            <person name="Oguchi A."/>
            <person name="Ikeda H."/>
            <person name="Ishikawa J."/>
            <person name="Kitani S."/>
            <person name="Watanabe Y."/>
            <person name="Nakamura S."/>
            <person name="Katano Y."/>
            <person name="Kishi E."/>
            <person name="Sasagawa M."/>
            <person name="Ankai A."/>
            <person name="Fukui S."/>
            <person name="Hashimoto Y."/>
            <person name="Kamata S."/>
            <person name="Otoguro M."/>
            <person name="Tanikawa S."/>
            <person name="Nihira T."/>
            <person name="Horinouchi S."/>
            <person name="Ohnishi Y."/>
            <person name="Hayakawa M."/>
            <person name="Kuzuyama T."/>
            <person name="Arisawa A."/>
            <person name="Nomoto F."/>
            <person name="Miura H."/>
            <person name="Takahashi Y."/>
            <person name="Fujita N."/>
        </authorList>
    </citation>
    <scope>NUCLEOTIDE SEQUENCE [LARGE SCALE GENOMIC DNA]</scope>
    <source>
        <strain evidence="4">ATCC 33774 / DSM 43861 / JCM 3304 / KCC A-0304 / NBRC 14216 / KM-6054</strain>
    </source>
</reference>
<dbReference type="Gene3D" id="3.30.9.10">
    <property type="entry name" value="D-Amino Acid Oxidase, subunit A, domain 2"/>
    <property type="match status" value="1"/>
</dbReference>
<dbReference type="RefSeq" id="WP_014140563.1">
    <property type="nucleotide sequence ID" value="NC_016109.1"/>
</dbReference>
<dbReference type="NCBIfam" id="NF006091">
    <property type="entry name" value="PRK08243.1"/>
    <property type="match status" value="1"/>
</dbReference>
<sequence>MPRSAVDPAEVGPAEVGGAAVDPAAVGAAEVDTVTEVPVAVVGAGPAGLMLAHLLGRAGVDAVAVDLRSRAEIESTHRAGILEADAARDLVETGVSDRILREGHEHEGTELRFGGRAHRIDFRALVGASVWLYPQTEVFTDLADARARDGGTVHFGVSDPEVLDADTDRPRVRFTAADGTRHELRARYVVGADGSRGMCRGLVPEELRVRHGTEYPFAWFGVMAQAPASAPELVYAHSEHGFALISRRTETVQRMYFQCDPDEDTAAWPDERIWATLQARVAGGDGFRLVEGPILERTVLRFRSFVQEPMRWGSLLLAGDAAHTVPPTGARGLNLALHDVKVLAGVLLRALGREGEPALADYQPLALRRIWRAQHFSSWMTRLLHTAPGASPFELRRQLGELDSVVGTRAGRAYLAEQYTGWPSSR</sequence>
<protein>
    <submittedName>
        <fullName evidence="3">Putative p-hydroxybenzoate hydroxylase</fullName>
        <ecNumber evidence="3">1.14.13.2</ecNumber>
    </submittedName>
</protein>
<dbReference type="Gene3D" id="3.50.50.60">
    <property type="entry name" value="FAD/NAD(P)-binding domain"/>
    <property type="match status" value="1"/>
</dbReference>
<dbReference type="AlphaFoldDB" id="E4NJX4"/>
<accession>E4NJX4</accession>
<dbReference type="EC" id="1.14.13.2" evidence="3"/>
<dbReference type="KEGG" id="ksk:KSE_75180"/>
<dbReference type="SUPFAM" id="SSF51905">
    <property type="entry name" value="FAD/NAD(P)-binding domain"/>
    <property type="match status" value="1"/>
</dbReference>
<dbReference type="InterPro" id="IPR050631">
    <property type="entry name" value="PheA/TfdB_FAD_monoxygenase"/>
</dbReference>
<organism evidence="3 4">
    <name type="scientific">Kitasatospora setae (strain ATCC 33774 / DSM 43861 / JCM 3304 / KCC A-0304 / NBRC 14216 / KM-6054)</name>
    <name type="common">Streptomyces setae</name>
    <dbReference type="NCBI Taxonomy" id="452652"/>
    <lineage>
        <taxon>Bacteria</taxon>
        <taxon>Bacillati</taxon>
        <taxon>Actinomycetota</taxon>
        <taxon>Actinomycetes</taxon>
        <taxon>Kitasatosporales</taxon>
        <taxon>Streptomycetaceae</taxon>
        <taxon>Kitasatospora</taxon>
    </lineage>
</organism>
<dbReference type="Proteomes" id="UP000007076">
    <property type="component" value="Chromosome"/>
</dbReference>
<name>E4NJX4_KITSK</name>
<dbReference type="InterPro" id="IPR002938">
    <property type="entry name" value="FAD-bd"/>
</dbReference>
<dbReference type="STRING" id="452652.KSE_75180"/>
<dbReference type="eggNOG" id="COG0654">
    <property type="taxonomic scope" value="Bacteria"/>
</dbReference>
<keyword evidence="1 3" id="KW-0560">Oxidoreductase</keyword>
<dbReference type="PANTHER" id="PTHR43476">
    <property type="entry name" value="3-(3-HYDROXY-PHENYL)PROPIONATE/3-HYDROXYCINNAMIC ACID HYDROXYLASE"/>
    <property type="match status" value="1"/>
</dbReference>
<keyword evidence="4" id="KW-1185">Reference proteome</keyword>
<dbReference type="PRINTS" id="PR00420">
    <property type="entry name" value="RNGMNOXGNASE"/>
</dbReference>
<evidence type="ECO:0000313" key="3">
    <source>
        <dbReference type="EMBL" id="BAJ33272.1"/>
    </source>
</evidence>
<dbReference type="EMBL" id="AP010968">
    <property type="protein sequence ID" value="BAJ33272.1"/>
    <property type="molecule type" value="Genomic_DNA"/>
</dbReference>